<dbReference type="OrthoDB" id="9801155at2"/>
<dbReference type="PANTHER" id="PTHR46696:SF1">
    <property type="entry name" value="CYTOCHROME P450 YJIB-RELATED"/>
    <property type="match status" value="1"/>
</dbReference>
<dbReference type="RefSeq" id="WP_133342501.1">
    <property type="nucleotide sequence ID" value="NZ_SMZO01000015.1"/>
</dbReference>
<dbReference type="PANTHER" id="PTHR46696">
    <property type="entry name" value="P450, PUTATIVE (EUROFUNG)-RELATED"/>
    <property type="match status" value="1"/>
</dbReference>
<proteinExistence type="inferred from homology"/>
<dbReference type="InterPro" id="IPR036396">
    <property type="entry name" value="Cyt_P450_sf"/>
</dbReference>
<dbReference type="GO" id="GO:0016705">
    <property type="term" value="F:oxidoreductase activity, acting on paired donors, with incorporation or reduction of molecular oxygen"/>
    <property type="evidence" value="ECO:0007669"/>
    <property type="project" value="InterPro"/>
</dbReference>
<evidence type="ECO:0000313" key="3">
    <source>
        <dbReference type="Proteomes" id="UP000294562"/>
    </source>
</evidence>
<protein>
    <submittedName>
        <fullName evidence="2">Cytochrome P450</fullName>
    </submittedName>
</protein>
<dbReference type="CDD" id="cd00302">
    <property type="entry name" value="cytochrome_P450"/>
    <property type="match status" value="1"/>
</dbReference>
<accession>A0A4R6B2A9</accession>
<dbReference type="EMBL" id="SMZO01000015">
    <property type="protein sequence ID" value="TDL88996.1"/>
    <property type="molecule type" value="Genomic_DNA"/>
</dbReference>
<sequence length="725" mass="79751">MTRGIWADKADFVTEPAMAAAVLRGLDLPRIDSYLDEVARRGDIDLDALRRLSANTLVSMSGADHLRTRKVIAPFFSRSGLRPWLDGISQSCLTACDGLANASDPDLVRDFTLPLFLAVMPEILGLHLPPTREAFEAVETAQRLTEPYLSVTTLKALNAAAASLVATCAVECDARKAAGAPTLLEFMRARRDELPADLDPEYFVVGLLVGSNSATQSLAFALHGLLSGPVSWWHEAAESGWALENSGELLGHYQSTRTLVRVAGQNTEIEGCPFREGQHTIIDIVAVNSKLRQKHNQRDAHMSFGSGPHKCPGLFLSELLFESAVPVLARRFPNLTLKPDECRFVVTPMMQAPTALPCDLGKTSRRISQRLCDIRDMNTARGILSAQDAFRTPPMESHLRALAQASDRDLGPAIHIARNAMFFMEGDRHVALRDALQGLLGASSISKWTPVIDRLVTGLLDSLANRRRVDLVRDFSDPLREKAMMRILGISCGDMDRFTVIAPRFQEVLEPWLSFRDLQNVQSVFAEALSFMTVPDNGQDMPSVLESLLADPPEGFDENDLKAVVLVLYGASFNLSHTLSNALKWVLNCPPEVRAMAADLDWLGANLEDLIARCSAPKFIYRVAGEATQAGPLKLNRGDTARLNLRVLNRQTKDGRGHVSFGQGLHRCMGAAVSRHVIKHAIPALFQRFPDLEPVAQMHLYHPMSQTVALATLPCDTFKEKAQHV</sequence>
<dbReference type="Proteomes" id="UP000294562">
    <property type="component" value="Unassembled WGS sequence"/>
</dbReference>
<dbReference type="PROSITE" id="PS00086">
    <property type="entry name" value="CYTOCHROME_P450"/>
    <property type="match status" value="2"/>
</dbReference>
<keyword evidence="3" id="KW-1185">Reference proteome</keyword>
<dbReference type="AlphaFoldDB" id="A0A4R6B2A9"/>
<dbReference type="SUPFAM" id="SSF48264">
    <property type="entry name" value="Cytochrome P450"/>
    <property type="match status" value="2"/>
</dbReference>
<organism evidence="2 3">
    <name type="scientific">Meridianimarinicoccus aquatilis</name>
    <dbReference type="NCBI Taxonomy" id="2552766"/>
    <lineage>
        <taxon>Bacteria</taxon>
        <taxon>Pseudomonadati</taxon>
        <taxon>Pseudomonadota</taxon>
        <taxon>Alphaproteobacteria</taxon>
        <taxon>Rhodobacterales</taxon>
        <taxon>Paracoccaceae</taxon>
        <taxon>Meridianimarinicoccus</taxon>
    </lineage>
</organism>
<dbReference type="GO" id="GO:0004497">
    <property type="term" value="F:monooxygenase activity"/>
    <property type="evidence" value="ECO:0007669"/>
    <property type="project" value="InterPro"/>
</dbReference>
<evidence type="ECO:0000313" key="2">
    <source>
        <dbReference type="EMBL" id="TDL88996.1"/>
    </source>
</evidence>
<dbReference type="InterPro" id="IPR017972">
    <property type="entry name" value="Cyt_P450_CS"/>
</dbReference>
<dbReference type="Gene3D" id="1.10.630.10">
    <property type="entry name" value="Cytochrome P450"/>
    <property type="match status" value="2"/>
</dbReference>
<dbReference type="GO" id="GO:0020037">
    <property type="term" value="F:heme binding"/>
    <property type="evidence" value="ECO:0007669"/>
    <property type="project" value="InterPro"/>
</dbReference>
<dbReference type="GO" id="GO:0005506">
    <property type="term" value="F:iron ion binding"/>
    <property type="evidence" value="ECO:0007669"/>
    <property type="project" value="InterPro"/>
</dbReference>
<name>A0A4R6B2A9_9RHOB</name>
<comment type="caution">
    <text evidence="2">The sequence shown here is derived from an EMBL/GenBank/DDBJ whole genome shotgun (WGS) entry which is preliminary data.</text>
</comment>
<evidence type="ECO:0000256" key="1">
    <source>
        <dbReference type="ARBA" id="ARBA00010617"/>
    </source>
</evidence>
<gene>
    <name evidence="2" type="ORF">E2L05_08530</name>
</gene>
<comment type="similarity">
    <text evidence="1">Belongs to the cytochrome P450 family.</text>
</comment>
<reference evidence="2 3" key="1">
    <citation type="submission" date="2019-03" db="EMBL/GenBank/DDBJ databases">
        <title>Rhodobacteraceae bacterium SM1902, a new member of the family Rhodobacteraceae isolated from Yantai.</title>
        <authorList>
            <person name="Sun Y."/>
        </authorList>
    </citation>
    <scope>NUCLEOTIDE SEQUENCE [LARGE SCALE GENOMIC DNA]</scope>
    <source>
        <strain evidence="2 3">SM1902</strain>
    </source>
</reference>